<accession>A0ABX0FUL7</accession>
<evidence type="ECO:0000259" key="2">
    <source>
        <dbReference type="PROSITE" id="PS51708"/>
    </source>
</evidence>
<dbReference type="SMART" id="SM00880">
    <property type="entry name" value="CHAD"/>
    <property type="match status" value="1"/>
</dbReference>
<keyword evidence="4" id="KW-1185">Reference proteome</keyword>
<dbReference type="Pfam" id="PF01928">
    <property type="entry name" value="CYTH"/>
    <property type="match status" value="1"/>
</dbReference>
<name>A0ABX0FUL7_9BURK</name>
<dbReference type="InterPro" id="IPR007899">
    <property type="entry name" value="CHAD_dom"/>
</dbReference>
<dbReference type="EMBL" id="JAADJT010000017">
    <property type="protein sequence ID" value="NGZ88082.1"/>
    <property type="molecule type" value="Genomic_DNA"/>
</dbReference>
<dbReference type="Proteomes" id="UP000666369">
    <property type="component" value="Unassembled WGS sequence"/>
</dbReference>
<feature type="domain" description="CHAD" evidence="2">
    <location>
        <begin position="222"/>
        <end position="493"/>
    </location>
</feature>
<evidence type="ECO:0000259" key="1">
    <source>
        <dbReference type="PROSITE" id="PS51707"/>
    </source>
</evidence>
<protein>
    <submittedName>
        <fullName evidence="3">CYTH and CHAD domain-containing protein</fullName>
    </submittedName>
</protein>
<evidence type="ECO:0000313" key="4">
    <source>
        <dbReference type="Proteomes" id="UP000666369"/>
    </source>
</evidence>
<dbReference type="PANTHER" id="PTHR39569:SF1">
    <property type="entry name" value="INORGANIC TRIPHOSPHATASE"/>
    <property type="match status" value="1"/>
</dbReference>
<dbReference type="Gene3D" id="1.40.20.10">
    <property type="entry name" value="CHAD domain"/>
    <property type="match status" value="1"/>
</dbReference>
<dbReference type="RefSeq" id="WP_166108202.1">
    <property type="nucleotide sequence ID" value="NZ_JAADJT010000017.1"/>
</dbReference>
<dbReference type="SMART" id="SM01118">
    <property type="entry name" value="CYTH"/>
    <property type="match status" value="1"/>
</dbReference>
<reference evidence="4" key="2">
    <citation type="submission" date="2023-07" db="EMBL/GenBank/DDBJ databases">
        <title>Duganella aceri sp. nov., isolated from tree sap.</title>
        <authorList>
            <person name="Kim I.S."/>
        </authorList>
    </citation>
    <scope>NUCLEOTIDE SEQUENCE [LARGE SCALE GENOMIC DNA]</scope>
    <source>
        <strain evidence="4">SAP-35</strain>
    </source>
</reference>
<reference evidence="3 4" key="1">
    <citation type="submission" date="2020-01" db="EMBL/GenBank/DDBJ databases">
        <authorList>
            <person name="Lee S.D."/>
        </authorList>
    </citation>
    <scope>NUCLEOTIDE SEQUENCE [LARGE SCALE GENOMIC DNA]</scope>
    <source>
        <strain evidence="3 4">SAP-35</strain>
    </source>
</reference>
<dbReference type="PROSITE" id="PS51707">
    <property type="entry name" value="CYTH"/>
    <property type="match status" value="1"/>
</dbReference>
<comment type="caution">
    <text evidence="3">The sequence shown here is derived from an EMBL/GenBank/DDBJ whole genome shotgun (WGS) entry which is preliminary data.</text>
</comment>
<evidence type="ECO:0000313" key="3">
    <source>
        <dbReference type="EMBL" id="NGZ88082.1"/>
    </source>
</evidence>
<dbReference type="Gene3D" id="2.40.320.10">
    <property type="entry name" value="Hypothetical Protein Pfu-838710-001"/>
    <property type="match status" value="1"/>
</dbReference>
<dbReference type="PROSITE" id="PS51708">
    <property type="entry name" value="CHAD"/>
    <property type="match status" value="1"/>
</dbReference>
<dbReference type="InterPro" id="IPR039013">
    <property type="entry name" value="YgiF"/>
</dbReference>
<dbReference type="Pfam" id="PF05235">
    <property type="entry name" value="CHAD"/>
    <property type="match status" value="1"/>
</dbReference>
<dbReference type="PANTHER" id="PTHR39569">
    <property type="entry name" value="INORGANIC TRIPHOSPHATASE"/>
    <property type="match status" value="1"/>
</dbReference>
<dbReference type="InterPro" id="IPR023577">
    <property type="entry name" value="CYTH_domain"/>
</dbReference>
<dbReference type="InterPro" id="IPR038186">
    <property type="entry name" value="CHAD_dom_sf"/>
</dbReference>
<sequence length="504" mass="55933">MEVELKLLLAPADNDQLLRHPLIAAHAGAPVRTRQLTARYFDTPDLHLLHHGAGLRVRKVDGEWIQTMKAGGSVQSGLHSRNEWEGPVDRPWPRLGRLRKLIGDAPRWLDLLAAPELKQRLEPLFVVDVQRHSWDLEVDGNKIELVLDHGHIERHGHRAPLNEIELELKDGNPASLFAFALQLHEQIPLRLSNINKAERGYMLVRQTGTVPYRAKALELPADATLAETLPAVLGNCLQQIQRNENAVIDGDDAETLHQMRVGVRRLRSALKLFESVAPCPPALLEDVGWLGAELGAARDWDVLLTSTLARVQVSPGGKTGLMDLQALALAAAQAKRREAAQALLSPRYTHLMLALGSWMLQAAPGLQGSAAKFSRQTMQDLHKSLLKRAGRMDDSDPAGVHRTRIAAKRARYALEFFHSLYRSNGARAYLKTLAATQEQLGRHNDLVVADKLLRELAQQHPQAEGAIHFARGYLLAQQATQSTDLAAIRNELHAQRLPHKARPA</sequence>
<dbReference type="CDD" id="cd07756">
    <property type="entry name" value="CYTH-like_Pase_CHAD"/>
    <property type="match status" value="1"/>
</dbReference>
<feature type="domain" description="CYTH" evidence="1">
    <location>
        <begin position="1"/>
        <end position="207"/>
    </location>
</feature>
<gene>
    <name evidence="3" type="ORF">GW587_27955</name>
</gene>
<organism evidence="3 4">
    <name type="scientific">Duganella aceris</name>
    <dbReference type="NCBI Taxonomy" id="2703883"/>
    <lineage>
        <taxon>Bacteria</taxon>
        <taxon>Pseudomonadati</taxon>
        <taxon>Pseudomonadota</taxon>
        <taxon>Betaproteobacteria</taxon>
        <taxon>Burkholderiales</taxon>
        <taxon>Oxalobacteraceae</taxon>
        <taxon>Telluria group</taxon>
        <taxon>Duganella</taxon>
    </lineage>
</organism>
<dbReference type="SUPFAM" id="SSF55154">
    <property type="entry name" value="CYTH-like phosphatases"/>
    <property type="match status" value="1"/>
</dbReference>
<dbReference type="InterPro" id="IPR033469">
    <property type="entry name" value="CYTH-like_dom_sf"/>
</dbReference>
<proteinExistence type="predicted"/>